<evidence type="ECO:0000313" key="8">
    <source>
        <dbReference type="Proteomes" id="UP001630127"/>
    </source>
</evidence>
<dbReference type="SUPFAM" id="SSF57850">
    <property type="entry name" value="RING/U-box"/>
    <property type="match status" value="1"/>
</dbReference>
<feature type="domain" description="RING-type" evidence="6">
    <location>
        <begin position="102"/>
        <end position="145"/>
    </location>
</feature>
<keyword evidence="1" id="KW-0479">Metal-binding</keyword>
<evidence type="ECO:0000256" key="5">
    <source>
        <dbReference type="SAM" id="MobiDB-lite"/>
    </source>
</evidence>
<dbReference type="SMART" id="SM00744">
    <property type="entry name" value="RINGv"/>
    <property type="match status" value="1"/>
</dbReference>
<keyword evidence="3" id="KW-0862">Zinc</keyword>
<comment type="caution">
    <text evidence="7">The sequence shown here is derived from an EMBL/GenBank/DDBJ whole genome shotgun (WGS) entry which is preliminary data.</text>
</comment>
<protein>
    <recommendedName>
        <fullName evidence="6">RING-type domain-containing protein</fullName>
    </recommendedName>
</protein>
<gene>
    <name evidence="7" type="ORF">ACH5RR_038230</name>
</gene>
<evidence type="ECO:0000259" key="6">
    <source>
        <dbReference type="PROSITE" id="PS50089"/>
    </source>
</evidence>
<dbReference type="EMBL" id="JBJUIK010000016">
    <property type="protein sequence ID" value="KAL3499137.1"/>
    <property type="molecule type" value="Genomic_DNA"/>
</dbReference>
<evidence type="ECO:0000256" key="3">
    <source>
        <dbReference type="ARBA" id="ARBA00022833"/>
    </source>
</evidence>
<keyword evidence="8" id="KW-1185">Reference proteome</keyword>
<dbReference type="Pfam" id="PF13639">
    <property type="entry name" value="zf-RING_2"/>
    <property type="match status" value="1"/>
</dbReference>
<dbReference type="GO" id="GO:0008270">
    <property type="term" value="F:zinc ion binding"/>
    <property type="evidence" value="ECO:0007669"/>
    <property type="project" value="UniProtKB-KW"/>
</dbReference>
<dbReference type="PROSITE" id="PS50089">
    <property type="entry name" value="ZF_RING_2"/>
    <property type="match status" value="1"/>
</dbReference>
<dbReference type="InterPro" id="IPR001841">
    <property type="entry name" value="Znf_RING"/>
</dbReference>
<reference evidence="7 8" key="1">
    <citation type="submission" date="2024-11" db="EMBL/GenBank/DDBJ databases">
        <title>A near-complete genome assembly of Cinchona calisaya.</title>
        <authorList>
            <person name="Lian D.C."/>
            <person name="Zhao X.W."/>
            <person name="Wei L."/>
        </authorList>
    </citation>
    <scope>NUCLEOTIDE SEQUENCE [LARGE SCALE GENOMIC DNA]</scope>
    <source>
        <tissue evidence="7">Nenye</tissue>
    </source>
</reference>
<feature type="region of interest" description="Disordered" evidence="5">
    <location>
        <begin position="159"/>
        <end position="184"/>
    </location>
</feature>
<dbReference type="Gene3D" id="3.30.40.10">
    <property type="entry name" value="Zinc/RING finger domain, C3HC4 (zinc finger)"/>
    <property type="match status" value="1"/>
</dbReference>
<evidence type="ECO:0000256" key="2">
    <source>
        <dbReference type="ARBA" id="ARBA00022771"/>
    </source>
</evidence>
<organism evidence="7 8">
    <name type="scientific">Cinchona calisaya</name>
    <dbReference type="NCBI Taxonomy" id="153742"/>
    <lineage>
        <taxon>Eukaryota</taxon>
        <taxon>Viridiplantae</taxon>
        <taxon>Streptophyta</taxon>
        <taxon>Embryophyta</taxon>
        <taxon>Tracheophyta</taxon>
        <taxon>Spermatophyta</taxon>
        <taxon>Magnoliopsida</taxon>
        <taxon>eudicotyledons</taxon>
        <taxon>Gunneridae</taxon>
        <taxon>Pentapetalae</taxon>
        <taxon>asterids</taxon>
        <taxon>lamiids</taxon>
        <taxon>Gentianales</taxon>
        <taxon>Rubiaceae</taxon>
        <taxon>Cinchonoideae</taxon>
        <taxon>Cinchoneae</taxon>
        <taxon>Cinchona</taxon>
    </lineage>
</organism>
<evidence type="ECO:0000256" key="1">
    <source>
        <dbReference type="ARBA" id="ARBA00022723"/>
    </source>
</evidence>
<dbReference type="PANTHER" id="PTHR45969:SF81">
    <property type="entry name" value="OS08G0157400 PROTEIN"/>
    <property type="match status" value="1"/>
</dbReference>
<dbReference type="AlphaFoldDB" id="A0ABD2XUQ2"/>
<dbReference type="PANTHER" id="PTHR45969">
    <property type="entry name" value="RING ZINC FINGER PROTEIN-RELATED"/>
    <property type="match status" value="1"/>
</dbReference>
<accession>A0ABD2XUQ2</accession>
<evidence type="ECO:0000313" key="7">
    <source>
        <dbReference type="EMBL" id="KAL3499137.1"/>
    </source>
</evidence>
<evidence type="ECO:0000256" key="4">
    <source>
        <dbReference type="PROSITE-ProRule" id="PRU00175"/>
    </source>
</evidence>
<sequence>MGFLFHVIRLPTAITGAFILNLWSHLKFLAIGALTHLGIYKPPPDEQHESRGDNSNNYIFIFEGTCPSLVPIPIHVVTAAIKSKVPVVRFQDSLQTEASNLCTICLEGIDLKHEVRQLCRCSHVFHRDCLDTWVDSGQVTCPLCRSMLLPPKTNLTRCLAGGGDSTPPQEEEEVDSAPPPLITS</sequence>
<dbReference type="InterPro" id="IPR013083">
    <property type="entry name" value="Znf_RING/FYVE/PHD"/>
</dbReference>
<keyword evidence="2 4" id="KW-0863">Zinc-finger</keyword>
<name>A0ABD2XUQ2_9GENT</name>
<dbReference type="Proteomes" id="UP001630127">
    <property type="component" value="Unassembled WGS sequence"/>
</dbReference>
<proteinExistence type="predicted"/>
<dbReference type="SMART" id="SM00184">
    <property type="entry name" value="RING"/>
    <property type="match status" value="1"/>
</dbReference>
<dbReference type="InterPro" id="IPR011016">
    <property type="entry name" value="Znf_RING-CH"/>
</dbReference>